<evidence type="ECO:0000313" key="1">
    <source>
        <dbReference type="EMBL" id="NEZ65538.1"/>
    </source>
</evidence>
<feature type="non-terminal residue" evidence="1">
    <location>
        <position position="272"/>
    </location>
</feature>
<comment type="caution">
    <text evidence="1">The sequence shown here is derived from an EMBL/GenBank/DDBJ whole genome shotgun (WGS) entry which is preliminary data.</text>
</comment>
<protein>
    <submittedName>
        <fullName evidence="1">Uncharacterized protein</fullName>
    </submittedName>
</protein>
<sequence>SQQRWQANGPPDRATFVRELIDNSAGVFYSSATYAKRPDVMDLYARRTDLRLGVSSITALETILTRGGVPLQQIVASKFVASGQMLRRERSYEGITFQAQTVPVDREVADQFSAAMRAIKDFDRAKQKAIKELSKELKAAAKALSEDGAIGDVGAKSTNFTSLMHNCIEQGLLAQKAEATVQAAMEALERGEKPVIAVANTMGSFIQAYADAHDLNDRDPIELSFADLLERYLERSRDVITRDYRGEMTRHRLSDDQLGMNGVMAYEDALET</sequence>
<dbReference type="AlphaFoldDB" id="A0A6M0SAK3"/>
<name>A0A6M0SAK3_9CYAN</name>
<proteinExistence type="predicted"/>
<dbReference type="EMBL" id="QZCE01000002">
    <property type="protein sequence ID" value="NEZ65538.1"/>
    <property type="molecule type" value="Genomic_DNA"/>
</dbReference>
<evidence type="ECO:0000313" key="2">
    <source>
        <dbReference type="Proteomes" id="UP000473574"/>
    </source>
</evidence>
<reference evidence="1 2" key="1">
    <citation type="journal article" date="2020" name="Microb. Ecol.">
        <title>Ecogenomics of the Marine Benthic Filamentous Cyanobacterium Adonisia.</title>
        <authorList>
            <person name="Walter J.M."/>
            <person name="Coutinho F.H."/>
            <person name="Leomil L."/>
            <person name="Hargreaves P.I."/>
            <person name="Campeao M.E."/>
            <person name="Vieira V.V."/>
            <person name="Silva B.S."/>
            <person name="Fistarol G.O."/>
            <person name="Salomon P.S."/>
            <person name="Sawabe T."/>
            <person name="Mino S."/>
            <person name="Hosokawa M."/>
            <person name="Miyashita H."/>
            <person name="Maruyama F."/>
            <person name="van Verk M.C."/>
            <person name="Dutilh B.E."/>
            <person name="Thompson C.C."/>
            <person name="Thompson F.L."/>
        </authorList>
    </citation>
    <scope>NUCLEOTIDE SEQUENCE [LARGE SCALE GENOMIC DNA]</scope>
    <source>
        <strain evidence="1 2">CCMR0082</strain>
    </source>
</reference>
<gene>
    <name evidence="1" type="ORF">D0962_22725</name>
</gene>
<dbReference type="Proteomes" id="UP000473574">
    <property type="component" value="Unassembled WGS sequence"/>
</dbReference>
<feature type="non-terminal residue" evidence="1">
    <location>
        <position position="1"/>
    </location>
</feature>
<organism evidence="1 2">
    <name type="scientific">Adonisia turfae CCMR0082</name>
    <dbReference type="NCBI Taxonomy" id="2304604"/>
    <lineage>
        <taxon>Bacteria</taxon>
        <taxon>Bacillati</taxon>
        <taxon>Cyanobacteriota</taxon>
        <taxon>Adonisia</taxon>
        <taxon>Adonisia turfae</taxon>
    </lineage>
</organism>
<accession>A0A6M0SAK3</accession>